<dbReference type="GO" id="GO:0032259">
    <property type="term" value="P:methylation"/>
    <property type="evidence" value="ECO:0007669"/>
    <property type="project" value="UniProtKB-KW"/>
</dbReference>
<reference evidence="9 10" key="1">
    <citation type="submission" date="2018-08" db="EMBL/GenBank/DDBJ databases">
        <title>Recombination of ecologically and evolutionarily significant loci maintains genetic cohesion in the Pseudomonas syringae species complex.</title>
        <authorList>
            <person name="Dillon M."/>
            <person name="Thakur S."/>
            <person name="Almeida R.N.D."/>
            <person name="Weir B.S."/>
            <person name="Guttman D.S."/>
        </authorList>
    </citation>
    <scope>NUCLEOTIDE SEQUENCE [LARGE SCALE GENOMIC DNA]</scope>
    <source>
        <strain evidence="9 10">ICMP 2788</strain>
    </source>
</reference>
<dbReference type="GO" id="GO:0003886">
    <property type="term" value="F:DNA (cytosine-5-)-methyltransferase activity"/>
    <property type="evidence" value="ECO:0007669"/>
    <property type="project" value="UniProtKB-EC"/>
</dbReference>
<proteinExistence type="inferred from homology"/>
<dbReference type="Gene3D" id="3.40.50.150">
    <property type="entry name" value="Vaccinia Virus protein VP39"/>
    <property type="match status" value="1"/>
</dbReference>
<dbReference type="Gene3D" id="3.90.120.10">
    <property type="entry name" value="DNA Methylase, subunit A, domain 2"/>
    <property type="match status" value="1"/>
</dbReference>
<dbReference type="Pfam" id="PF00145">
    <property type="entry name" value="DNA_methylase"/>
    <property type="match status" value="1"/>
</dbReference>
<comment type="catalytic activity">
    <reaction evidence="6">
        <text>a 2'-deoxycytidine in DNA + S-adenosyl-L-methionine = a 5-methyl-2'-deoxycytidine in DNA + S-adenosyl-L-homocysteine + H(+)</text>
        <dbReference type="Rhea" id="RHEA:13681"/>
        <dbReference type="Rhea" id="RHEA-COMP:11369"/>
        <dbReference type="Rhea" id="RHEA-COMP:11370"/>
        <dbReference type="ChEBI" id="CHEBI:15378"/>
        <dbReference type="ChEBI" id="CHEBI:57856"/>
        <dbReference type="ChEBI" id="CHEBI:59789"/>
        <dbReference type="ChEBI" id="CHEBI:85452"/>
        <dbReference type="ChEBI" id="CHEBI:85454"/>
        <dbReference type="EC" id="2.1.1.37"/>
    </reaction>
</comment>
<gene>
    <name evidence="9" type="ORF">ALQ44_00073</name>
</gene>
<evidence type="ECO:0000256" key="3">
    <source>
        <dbReference type="ARBA" id="ARBA00022679"/>
    </source>
</evidence>
<evidence type="ECO:0000256" key="6">
    <source>
        <dbReference type="ARBA" id="ARBA00047422"/>
    </source>
</evidence>
<comment type="caution">
    <text evidence="9">The sequence shown here is derived from an EMBL/GenBank/DDBJ whole genome shotgun (WGS) entry which is preliminary data.</text>
</comment>
<protein>
    <recommendedName>
        <fullName evidence="1">DNA (cytosine-5-)-methyltransferase</fullName>
        <ecNumber evidence="1">2.1.1.37</ecNumber>
    </recommendedName>
</protein>
<dbReference type="GO" id="GO:0009307">
    <property type="term" value="P:DNA restriction-modification system"/>
    <property type="evidence" value="ECO:0007669"/>
    <property type="project" value="UniProtKB-KW"/>
</dbReference>
<evidence type="ECO:0000256" key="1">
    <source>
        <dbReference type="ARBA" id="ARBA00011975"/>
    </source>
</evidence>
<evidence type="ECO:0000256" key="2">
    <source>
        <dbReference type="ARBA" id="ARBA00022603"/>
    </source>
</evidence>
<keyword evidence="2 7" id="KW-0489">Methyltransferase</keyword>
<dbReference type="EC" id="2.1.1.37" evidence="1"/>
<evidence type="ECO:0000313" key="10">
    <source>
        <dbReference type="Proteomes" id="UP000276886"/>
    </source>
</evidence>
<dbReference type="PROSITE" id="PS51679">
    <property type="entry name" value="SAM_MT_C5"/>
    <property type="match status" value="1"/>
</dbReference>
<feature type="active site" evidence="7">
    <location>
        <position position="92"/>
    </location>
</feature>
<keyword evidence="3 7" id="KW-0808">Transferase</keyword>
<evidence type="ECO:0000256" key="5">
    <source>
        <dbReference type="ARBA" id="ARBA00022747"/>
    </source>
</evidence>
<dbReference type="NCBIfam" id="TIGR00675">
    <property type="entry name" value="dcm"/>
    <property type="match status" value="1"/>
</dbReference>
<sequence>MVGKLHHGILCTLWVKGKPMASFYEFFAGGGMARAGLGAEWECLLANDLSTQKAACYAENWGDDHLLIGDVAELTTKDLPGHADLAWASFPCQDLSLAGAGAGLQGKRSGTFWPFWKLIESLGEEKRAPDVVVLENVGGALTSHEGKDFAAISDALAKSGYLFGAVIINAMHFLPQSRPRLFIIGMSKSIRVPGSLISDGPSKNWHTSALIDAHSKLSKDASDSWIWWNLPAPEPRTSIFADLVEDQPHGVNWHTPAETATILSLMSPLNLAKVHAAQKTKKRLVGTVYKRTRADGPEGTKMQRAEIRFDDVAGCLRTPSGGSSRQTIMLIEGKSIRSRLLSPREAARLMGLPDTYLLPKKYNDAYHLAGDGVAVPVVRFLAKHLLEPLIAAPRSTDERAA</sequence>
<dbReference type="PANTHER" id="PTHR46098:SF1">
    <property type="entry name" value="TRNA (CYTOSINE(38)-C(5))-METHYLTRANSFERASE"/>
    <property type="match status" value="1"/>
</dbReference>
<evidence type="ECO:0000256" key="4">
    <source>
        <dbReference type="ARBA" id="ARBA00022691"/>
    </source>
</evidence>
<name>A0A3M3UIT9_PSESJ</name>
<dbReference type="SUPFAM" id="SSF53335">
    <property type="entry name" value="S-adenosyl-L-methionine-dependent methyltransferases"/>
    <property type="match status" value="1"/>
</dbReference>
<organism evidence="9 10">
    <name type="scientific">Pseudomonas syringae pv. pisi</name>
    <dbReference type="NCBI Taxonomy" id="59510"/>
    <lineage>
        <taxon>Bacteria</taxon>
        <taxon>Pseudomonadati</taxon>
        <taxon>Pseudomonadota</taxon>
        <taxon>Gammaproteobacteria</taxon>
        <taxon>Pseudomonadales</taxon>
        <taxon>Pseudomonadaceae</taxon>
        <taxon>Pseudomonas</taxon>
        <taxon>Pseudomonas syringae</taxon>
    </lineage>
</organism>
<dbReference type="EMBL" id="RBPQ01000026">
    <property type="protein sequence ID" value="RMO33170.1"/>
    <property type="molecule type" value="Genomic_DNA"/>
</dbReference>
<dbReference type="AlphaFoldDB" id="A0A3M3UIT9"/>
<dbReference type="PRINTS" id="PR00105">
    <property type="entry name" value="C5METTRFRASE"/>
</dbReference>
<dbReference type="InterPro" id="IPR029063">
    <property type="entry name" value="SAM-dependent_MTases_sf"/>
</dbReference>
<comment type="similarity">
    <text evidence="7 8">Belongs to the class I-like SAM-binding methyltransferase superfamily. C5-methyltransferase family.</text>
</comment>
<evidence type="ECO:0000256" key="8">
    <source>
        <dbReference type="RuleBase" id="RU000416"/>
    </source>
</evidence>
<keyword evidence="4 7" id="KW-0949">S-adenosyl-L-methionine</keyword>
<evidence type="ECO:0000313" key="9">
    <source>
        <dbReference type="EMBL" id="RMO33170.1"/>
    </source>
</evidence>
<dbReference type="InterPro" id="IPR001525">
    <property type="entry name" value="C5_MeTfrase"/>
</dbReference>
<evidence type="ECO:0000256" key="7">
    <source>
        <dbReference type="PROSITE-ProRule" id="PRU01016"/>
    </source>
</evidence>
<keyword evidence="5" id="KW-0680">Restriction system</keyword>
<dbReference type="PANTHER" id="PTHR46098">
    <property type="entry name" value="TRNA (CYTOSINE(38)-C(5))-METHYLTRANSFERASE"/>
    <property type="match status" value="1"/>
</dbReference>
<dbReference type="InterPro" id="IPR050750">
    <property type="entry name" value="C5-MTase"/>
</dbReference>
<dbReference type="Proteomes" id="UP000276886">
    <property type="component" value="Unassembled WGS sequence"/>
</dbReference>
<accession>A0A3M3UIT9</accession>